<dbReference type="Pfam" id="PF00300">
    <property type="entry name" value="His_Phos_1"/>
    <property type="match status" value="1"/>
</dbReference>
<dbReference type="SMART" id="SM00855">
    <property type="entry name" value="PGAM"/>
    <property type="match status" value="1"/>
</dbReference>
<proteinExistence type="predicted"/>
<sequence>MAGSTVIHILRHGQSLHNVDRNYPSRDPPLTELGETQAKSVNPIVADLIVISPMTRTLQTALLAFGPGILEDPIRRPEIQIWPDLREAHDAICNKGVSRAELAAKFPMIDFSNCDEEWDYPAHNVEGAVARAERVRSRLKDLSGSYGNIFVVTHRGLVAFLVQGERFDVGECRRYRFAREDEDMDGRRYGVNRDTGLMQDFGPSVLLPLEG</sequence>
<keyword evidence="1" id="KW-0324">Glycolysis</keyword>
<comment type="caution">
    <text evidence="3">The sequence shown here is derived from an EMBL/GenBank/DDBJ whole genome shotgun (WGS) entry which is preliminary data.</text>
</comment>
<gene>
    <name evidence="3" type="ORF">B0H66DRAFT_548248</name>
</gene>
<evidence type="ECO:0000313" key="4">
    <source>
        <dbReference type="Proteomes" id="UP001283341"/>
    </source>
</evidence>
<dbReference type="InterPro" id="IPR029033">
    <property type="entry name" value="His_PPase_superfam"/>
</dbReference>
<evidence type="ECO:0000313" key="3">
    <source>
        <dbReference type="EMBL" id="KAK3325410.1"/>
    </source>
</evidence>
<reference evidence="3" key="2">
    <citation type="submission" date="2023-06" db="EMBL/GenBank/DDBJ databases">
        <authorList>
            <consortium name="Lawrence Berkeley National Laboratory"/>
            <person name="Haridas S."/>
            <person name="Hensen N."/>
            <person name="Bonometti L."/>
            <person name="Westerberg I."/>
            <person name="Brannstrom I.O."/>
            <person name="Guillou S."/>
            <person name="Cros-Aarteil S."/>
            <person name="Calhoun S."/>
            <person name="Kuo A."/>
            <person name="Mondo S."/>
            <person name="Pangilinan J."/>
            <person name="Riley R."/>
            <person name="Labutti K."/>
            <person name="Andreopoulos B."/>
            <person name="Lipzen A."/>
            <person name="Chen C."/>
            <person name="Yanf M."/>
            <person name="Daum C."/>
            <person name="Ng V."/>
            <person name="Clum A."/>
            <person name="Steindorff A."/>
            <person name="Ohm R."/>
            <person name="Martin F."/>
            <person name="Silar P."/>
            <person name="Natvig D."/>
            <person name="Lalanne C."/>
            <person name="Gautier V."/>
            <person name="Ament-Velasquez S.L."/>
            <person name="Kruys A."/>
            <person name="Hutchinson M.I."/>
            <person name="Powell A.J."/>
            <person name="Barry K."/>
            <person name="Miller A.N."/>
            <person name="Grigoriev I.V."/>
            <person name="Debuchy R."/>
            <person name="Gladieux P."/>
            <person name="Thoren M.H."/>
            <person name="Johannesson H."/>
        </authorList>
    </citation>
    <scope>NUCLEOTIDE SEQUENCE</scope>
    <source>
        <strain evidence="3">CBS 118394</strain>
    </source>
</reference>
<dbReference type="CDD" id="cd07067">
    <property type="entry name" value="HP_PGM_like"/>
    <property type="match status" value="1"/>
</dbReference>
<organism evidence="3 4">
    <name type="scientific">Apodospora peruviana</name>
    <dbReference type="NCBI Taxonomy" id="516989"/>
    <lineage>
        <taxon>Eukaryota</taxon>
        <taxon>Fungi</taxon>
        <taxon>Dikarya</taxon>
        <taxon>Ascomycota</taxon>
        <taxon>Pezizomycotina</taxon>
        <taxon>Sordariomycetes</taxon>
        <taxon>Sordariomycetidae</taxon>
        <taxon>Sordariales</taxon>
        <taxon>Lasiosphaeriaceae</taxon>
        <taxon>Apodospora</taxon>
    </lineage>
</organism>
<dbReference type="GO" id="GO:0016791">
    <property type="term" value="F:phosphatase activity"/>
    <property type="evidence" value="ECO:0007669"/>
    <property type="project" value="TreeGrafter"/>
</dbReference>
<dbReference type="Proteomes" id="UP001283341">
    <property type="component" value="Unassembled WGS sequence"/>
</dbReference>
<dbReference type="EMBL" id="JAUEDM010000002">
    <property type="protein sequence ID" value="KAK3325410.1"/>
    <property type="molecule type" value="Genomic_DNA"/>
</dbReference>
<dbReference type="InterPro" id="IPR001345">
    <property type="entry name" value="PG/BPGM_mutase_AS"/>
</dbReference>
<reference evidence="3" key="1">
    <citation type="journal article" date="2023" name="Mol. Phylogenet. Evol.">
        <title>Genome-scale phylogeny and comparative genomics of the fungal order Sordariales.</title>
        <authorList>
            <person name="Hensen N."/>
            <person name="Bonometti L."/>
            <person name="Westerberg I."/>
            <person name="Brannstrom I.O."/>
            <person name="Guillou S."/>
            <person name="Cros-Aarteil S."/>
            <person name="Calhoun S."/>
            <person name="Haridas S."/>
            <person name="Kuo A."/>
            <person name="Mondo S."/>
            <person name="Pangilinan J."/>
            <person name="Riley R."/>
            <person name="LaButti K."/>
            <person name="Andreopoulos B."/>
            <person name="Lipzen A."/>
            <person name="Chen C."/>
            <person name="Yan M."/>
            <person name="Daum C."/>
            <person name="Ng V."/>
            <person name="Clum A."/>
            <person name="Steindorff A."/>
            <person name="Ohm R.A."/>
            <person name="Martin F."/>
            <person name="Silar P."/>
            <person name="Natvig D.O."/>
            <person name="Lalanne C."/>
            <person name="Gautier V."/>
            <person name="Ament-Velasquez S.L."/>
            <person name="Kruys A."/>
            <person name="Hutchinson M.I."/>
            <person name="Powell A.J."/>
            <person name="Barry K."/>
            <person name="Miller A.N."/>
            <person name="Grigoriev I.V."/>
            <person name="Debuchy R."/>
            <person name="Gladieux P."/>
            <person name="Hiltunen Thoren M."/>
            <person name="Johannesson H."/>
        </authorList>
    </citation>
    <scope>NUCLEOTIDE SEQUENCE</scope>
    <source>
        <strain evidence="3">CBS 118394</strain>
    </source>
</reference>
<keyword evidence="2" id="KW-0413">Isomerase</keyword>
<dbReference type="SUPFAM" id="SSF53254">
    <property type="entry name" value="Phosphoglycerate mutase-like"/>
    <property type="match status" value="1"/>
</dbReference>
<dbReference type="InterPro" id="IPR050275">
    <property type="entry name" value="PGM_Phosphatase"/>
</dbReference>
<dbReference type="Gene3D" id="3.40.50.1240">
    <property type="entry name" value="Phosphoglycerate mutase-like"/>
    <property type="match status" value="1"/>
</dbReference>
<evidence type="ECO:0000256" key="2">
    <source>
        <dbReference type="ARBA" id="ARBA00023235"/>
    </source>
</evidence>
<dbReference type="InterPro" id="IPR013078">
    <property type="entry name" value="His_Pase_superF_clade-1"/>
</dbReference>
<evidence type="ECO:0000256" key="1">
    <source>
        <dbReference type="ARBA" id="ARBA00023152"/>
    </source>
</evidence>
<dbReference type="PANTHER" id="PTHR48100">
    <property type="entry name" value="BROAD-SPECIFICITY PHOSPHATASE YOR283W-RELATED"/>
    <property type="match status" value="1"/>
</dbReference>
<dbReference type="PANTHER" id="PTHR48100:SF1">
    <property type="entry name" value="HISTIDINE PHOSPHATASE FAMILY PROTEIN-RELATED"/>
    <property type="match status" value="1"/>
</dbReference>
<dbReference type="PROSITE" id="PS00175">
    <property type="entry name" value="PG_MUTASE"/>
    <property type="match status" value="1"/>
</dbReference>
<dbReference type="AlphaFoldDB" id="A0AAE0II75"/>
<accession>A0AAE0II75</accession>
<protein>
    <submittedName>
        <fullName evidence="3">Histidine phosphatase superfamily</fullName>
    </submittedName>
</protein>
<keyword evidence="4" id="KW-1185">Reference proteome</keyword>
<dbReference type="GO" id="GO:0005737">
    <property type="term" value="C:cytoplasm"/>
    <property type="evidence" value="ECO:0007669"/>
    <property type="project" value="TreeGrafter"/>
</dbReference>
<name>A0AAE0II75_9PEZI</name>